<organism evidence="2 3">
    <name type="scientific">Legionella londiniensis</name>
    <dbReference type="NCBI Taxonomy" id="45068"/>
    <lineage>
        <taxon>Bacteria</taxon>
        <taxon>Pseudomonadati</taxon>
        <taxon>Pseudomonadota</taxon>
        <taxon>Gammaproteobacteria</taxon>
        <taxon>Legionellales</taxon>
        <taxon>Legionellaceae</taxon>
        <taxon>Legionella</taxon>
    </lineage>
</organism>
<dbReference type="RefSeq" id="WP_058528296.1">
    <property type="nucleotide sequence ID" value="NZ_CAAAHZ010000012.1"/>
</dbReference>
<comment type="caution">
    <text evidence="2">The sequence shown here is derived from an EMBL/GenBank/DDBJ whole genome shotgun (WGS) entry which is preliminary data.</text>
</comment>
<dbReference type="PATRIC" id="fig|45068.5.peg.295"/>
<protein>
    <submittedName>
        <fullName evidence="2">Coiled-coil protein</fullName>
    </submittedName>
</protein>
<sequence length="175" mass="20093">MHELEETLAQLAARLPELEWKISHSGIVIDEEAVPQGLFRLTQELNARACIQEIKVDLQQLKKKSQGKILEFLAKRIRQKIDFLVHVYHIQALGKRGPEEKTQAMDAITTRQQWLTNLNQEITALNEQREALSLRLSELKKRGDSQSILSLQAEIGQLEHQLTLARETWVRATAL</sequence>
<accession>A0A0W0VSQ1</accession>
<reference evidence="2 3" key="1">
    <citation type="submission" date="2015-11" db="EMBL/GenBank/DDBJ databases">
        <title>Genomic analysis of 38 Legionella species identifies large and diverse effector repertoires.</title>
        <authorList>
            <person name="Burstein D."/>
            <person name="Amaro F."/>
            <person name="Zusman T."/>
            <person name="Lifshitz Z."/>
            <person name="Cohen O."/>
            <person name="Gilbert J.A."/>
            <person name="Pupko T."/>
            <person name="Shuman H.A."/>
            <person name="Segal G."/>
        </authorList>
    </citation>
    <scope>NUCLEOTIDE SEQUENCE [LARGE SCALE GENOMIC DNA]</scope>
    <source>
        <strain evidence="2 3">ATCC 49505</strain>
    </source>
</reference>
<dbReference type="AlphaFoldDB" id="A0A0W0VSQ1"/>
<evidence type="ECO:0000313" key="2">
    <source>
        <dbReference type="EMBL" id="KTD23045.1"/>
    </source>
</evidence>
<dbReference type="Proteomes" id="UP000054997">
    <property type="component" value="Unassembled WGS sequence"/>
</dbReference>
<dbReference type="OrthoDB" id="5649075at2"/>
<gene>
    <name evidence="2" type="ORF">Llon_0279</name>
</gene>
<feature type="coiled-coil region" evidence="1">
    <location>
        <begin position="115"/>
        <end position="168"/>
    </location>
</feature>
<keyword evidence="1" id="KW-0175">Coiled coil</keyword>
<evidence type="ECO:0000313" key="3">
    <source>
        <dbReference type="Proteomes" id="UP000054997"/>
    </source>
</evidence>
<proteinExistence type="predicted"/>
<evidence type="ECO:0000256" key="1">
    <source>
        <dbReference type="SAM" id="Coils"/>
    </source>
</evidence>
<keyword evidence="3" id="KW-1185">Reference proteome</keyword>
<dbReference type="STRING" id="45068.Llon_0279"/>
<dbReference type="EMBL" id="LNYK01000002">
    <property type="protein sequence ID" value="KTD23045.1"/>
    <property type="molecule type" value="Genomic_DNA"/>
</dbReference>
<name>A0A0W0VSQ1_9GAMM</name>